<keyword evidence="2" id="KW-1185">Reference proteome</keyword>
<dbReference type="OrthoDB" id="9781705at2"/>
<gene>
    <name evidence="1" type="ORF">UL81_02675</name>
</gene>
<proteinExistence type="predicted"/>
<evidence type="ECO:0000313" key="2">
    <source>
        <dbReference type="Proteomes" id="UP000033566"/>
    </source>
</evidence>
<dbReference type="HOGENOM" id="CLU_038355_1_0_11"/>
<dbReference type="RefSeq" id="WP_035106772.1">
    <property type="nucleotide sequence ID" value="NZ_CP011311.1"/>
</dbReference>
<dbReference type="AlphaFoldDB" id="A0A0F6T9W0"/>
<reference evidence="1 2" key="1">
    <citation type="journal article" date="2015" name="Genome Announc.">
        <title>Complete Genome Sequence of Corynebacterium camporealensis DSM 44610, Isolated from the Milk of a Manchega Sheep with Subclinical Mastitis.</title>
        <authorList>
            <person name="Ruckert C."/>
            <person name="Albersmeier A."/>
            <person name="Winkler A."/>
            <person name="Tauch A."/>
        </authorList>
    </citation>
    <scope>NUCLEOTIDE SEQUENCE [LARGE SCALE GENOMIC DNA]</scope>
    <source>
        <strain evidence="1 2">DSM 44610</strain>
    </source>
</reference>
<accession>A0A0F6T9W0</accession>
<evidence type="ECO:0000313" key="1">
    <source>
        <dbReference type="EMBL" id="AKE38516.1"/>
    </source>
</evidence>
<dbReference type="Gene3D" id="3.40.190.120">
    <property type="entry name" value="Osmoprotection protein (prox), domain 2"/>
    <property type="match status" value="1"/>
</dbReference>
<dbReference type="InterPro" id="IPR007210">
    <property type="entry name" value="ABC_Gly_betaine_transp_sub-bd"/>
</dbReference>
<dbReference type="GO" id="GO:0043190">
    <property type="term" value="C:ATP-binding cassette (ABC) transporter complex"/>
    <property type="evidence" value="ECO:0007669"/>
    <property type="project" value="InterPro"/>
</dbReference>
<sequence>MKKLIATLTIAASSVLAGCGLGTAGGYVPTGELRGEMEGVDLDGATLAVGSKNFTEHIILGKMYAIMLRSAGANVQDLTNIPGSSSARQALETGDINVMPEYTGTAWITYLGEDEPVAGEEEQFRAVAEADKEHGLTWLPPAPMNNTYALGATAETTEEYGITSVDDIHNVPEEEQTFCADAEVIARNDGLMTLLDSYGLPTPPRERLKQMDSGAVYAGIANGECTFGTVFATDGRIPALNLTVLEDPEEFFPKYNLSPVVRTEVFEEYPQLEELFAPLNDVLTDERMQELNARVDVDGEDYTQVARDFLIEEGWLEI</sequence>
<dbReference type="KEGG" id="ccj:UL81_02675"/>
<dbReference type="Gene3D" id="3.40.190.10">
    <property type="entry name" value="Periplasmic binding protein-like II"/>
    <property type="match status" value="1"/>
</dbReference>
<dbReference type="EMBL" id="CP011311">
    <property type="protein sequence ID" value="AKE38516.1"/>
    <property type="molecule type" value="Genomic_DNA"/>
</dbReference>
<organism evidence="1 2">
    <name type="scientific">Corynebacterium camporealensis</name>
    <dbReference type="NCBI Taxonomy" id="161896"/>
    <lineage>
        <taxon>Bacteria</taxon>
        <taxon>Bacillati</taxon>
        <taxon>Actinomycetota</taxon>
        <taxon>Actinomycetes</taxon>
        <taxon>Mycobacteriales</taxon>
        <taxon>Corynebacteriaceae</taxon>
        <taxon>Corynebacterium</taxon>
    </lineage>
</organism>
<protein>
    <submittedName>
        <fullName evidence="1">Periplasmic glycine betaine/choline-binding (Lipo)protein of an ABC-type transport system</fullName>
    </submittedName>
</protein>
<dbReference type="PATRIC" id="fig|161896.4.peg.526"/>
<name>A0A0F6T9W0_9CORY</name>
<dbReference type="CDD" id="cd13611">
    <property type="entry name" value="PBP2_YehZ"/>
    <property type="match status" value="1"/>
</dbReference>
<dbReference type="Proteomes" id="UP000033566">
    <property type="component" value="Chromosome"/>
</dbReference>
<dbReference type="GO" id="GO:0022857">
    <property type="term" value="F:transmembrane transporter activity"/>
    <property type="evidence" value="ECO:0007669"/>
    <property type="project" value="InterPro"/>
</dbReference>
<dbReference type="PROSITE" id="PS51257">
    <property type="entry name" value="PROKAR_LIPOPROTEIN"/>
    <property type="match status" value="1"/>
</dbReference>
<dbReference type="STRING" id="161896.UL81_02675"/>
<dbReference type="Pfam" id="PF04069">
    <property type="entry name" value="OpuAC"/>
    <property type="match status" value="1"/>
</dbReference>
<dbReference type="SUPFAM" id="SSF53850">
    <property type="entry name" value="Periplasmic binding protein-like II"/>
    <property type="match status" value="1"/>
</dbReference>